<dbReference type="CDD" id="cd02042">
    <property type="entry name" value="ParAB_family"/>
    <property type="match status" value="1"/>
</dbReference>
<comment type="caution">
    <text evidence="2">The sequence shown here is derived from an EMBL/GenBank/DDBJ whole genome shotgun (WGS) entry which is preliminary data.</text>
</comment>
<dbReference type="Proteomes" id="UP000295285">
    <property type="component" value="Unassembled WGS sequence"/>
</dbReference>
<evidence type="ECO:0000259" key="1">
    <source>
        <dbReference type="Pfam" id="PF13614"/>
    </source>
</evidence>
<protein>
    <submittedName>
        <fullName evidence="2">Cellulose biosynthesis protein BcsQ</fullName>
    </submittedName>
</protein>
<evidence type="ECO:0000313" key="2">
    <source>
        <dbReference type="EMBL" id="TCW47687.1"/>
    </source>
</evidence>
<accession>A0A4R4B204</accession>
<evidence type="ECO:0000313" key="3">
    <source>
        <dbReference type="Proteomes" id="UP000295285"/>
    </source>
</evidence>
<dbReference type="InterPro" id="IPR025669">
    <property type="entry name" value="AAA_dom"/>
</dbReference>
<dbReference type="Gene3D" id="3.40.50.300">
    <property type="entry name" value="P-loop containing nucleotide triphosphate hydrolases"/>
    <property type="match status" value="1"/>
</dbReference>
<dbReference type="InterPro" id="IPR050678">
    <property type="entry name" value="DNA_Partitioning_ATPase"/>
</dbReference>
<dbReference type="EMBL" id="SMDG01000023">
    <property type="protein sequence ID" value="TCW47687.1"/>
    <property type="molecule type" value="Genomic_DNA"/>
</dbReference>
<name>A0A4R4B204_BACTU</name>
<dbReference type="Pfam" id="PF13614">
    <property type="entry name" value="AAA_31"/>
    <property type="match status" value="1"/>
</dbReference>
<gene>
    <name evidence="2" type="ORF">EC910_1232</name>
</gene>
<dbReference type="InterPro" id="IPR027417">
    <property type="entry name" value="P-loop_NTPase"/>
</dbReference>
<proteinExistence type="predicted"/>
<dbReference type="RefSeq" id="WP_016106865.1">
    <property type="nucleotide sequence ID" value="NZ_SMDF01000024.1"/>
</dbReference>
<feature type="domain" description="AAA" evidence="1">
    <location>
        <begin position="8"/>
        <end position="187"/>
    </location>
</feature>
<dbReference type="AlphaFoldDB" id="A0A4R4B204"/>
<dbReference type="SUPFAM" id="SSF52540">
    <property type="entry name" value="P-loop containing nucleoside triphosphate hydrolases"/>
    <property type="match status" value="1"/>
</dbReference>
<reference evidence="2 3" key="1">
    <citation type="submission" date="2019-03" db="EMBL/GenBank/DDBJ databases">
        <title>Above-ground endophytic microbial communities from plants in different locations in the United States.</title>
        <authorList>
            <person name="Frank C."/>
        </authorList>
    </citation>
    <scope>NUCLEOTIDE SEQUENCE [LARGE SCALE GENOMIC DNA]</scope>
    <source>
        <strain evidence="2 3">LP_2_YM</strain>
    </source>
</reference>
<dbReference type="PANTHER" id="PTHR13696">
    <property type="entry name" value="P-LOOP CONTAINING NUCLEOSIDE TRIPHOSPHATE HYDROLASE"/>
    <property type="match status" value="1"/>
</dbReference>
<organism evidence="2 3">
    <name type="scientific">Bacillus thuringiensis</name>
    <dbReference type="NCBI Taxonomy" id="1428"/>
    <lineage>
        <taxon>Bacteria</taxon>
        <taxon>Bacillati</taxon>
        <taxon>Bacillota</taxon>
        <taxon>Bacilli</taxon>
        <taxon>Bacillales</taxon>
        <taxon>Bacillaceae</taxon>
        <taxon>Bacillus</taxon>
        <taxon>Bacillus cereus group</taxon>
    </lineage>
</organism>
<dbReference type="PANTHER" id="PTHR13696:SF52">
    <property type="entry name" value="PARA FAMILY PROTEIN CT_582"/>
    <property type="match status" value="1"/>
</dbReference>
<sequence>MSKKATTYVIGNFKGGVGKTKTATMLAYEAATELNEKCLLVDMDPQGNATGVLAKTGDIQLIEKSITTGFENGNLETEIIPVLNNLDMIPANTSFRNLSKILFNLFPDDELAQITYLKELLEPLKEKYDRIYIDVPPTISDYSDNAMIAADFCIIVLQTQELSLEGAQTYIAYMQFLAETYNANLQVLGIIPMMLHQGKRVDDKVLRQAQEMYGGNVLETIVRYQERLKVYDVEGIHKTININGKIDMWDDKAHQLFIDILSELNEHEKYFKTVNA</sequence>